<evidence type="ECO:0000313" key="14">
    <source>
        <dbReference type="Proteomes" id="UP001321473"/>
    </source>
</evidence>
<dbReference type="CDD" id="cd18593">
    <property type="entry name" value="ABC_6TM_MRP4_D1_like"/>
    <property type="match status" value="1"/>
</dbReference>
<gene>
    <name evidence="13" type="ORF">V5799_019506</name>
</gene>
<feature type="domain" description="ABC transmembrane type-1" evidence="12">
    <location>
        <begin position="119"/>
        <end position="376"/>
    </location>
</feature>
<keyword evidence="3" id="KW-0813">Transport</keyword>
<organism evidence="13 14">
    <name type="scientific">Amblyomma americanum</name>
    <name type="common">Lone star tick</name>
    <dbReference type="NCBI Taxonomy" id="6943"/>
    <lineage>
        <taxon>Eukaryota</taxon>
        <taxon>Metazoa</taxon>
        <taxon>Ecdysozoa</taxon>
        <taxon>Arthropoda</taxon>
        <taxon>Chelicerata</taxon>
        <taxon>Arachnida</taxon>
        <taxon>Acari</taxon>
        <taxon>Parasitiformes</taxon>
        <taxon>Ixodida</taxon>
        <taxon>Ixodoidea</taxon>
        <taxon>Ixodidae</taxon>
        <taxon>Amblyomminae</taxon>
        <taxon>Amblyomma</taxon>
    </lineage>
</organism>
<dbReference type="SMART" id="SM00382">
    <property type="entry name" value="AAA"/>
    <property type="match status" value="2"/>
</dbReference>
<evidence type="ECO:0000259" key="12">
    <source>
        <dbReference type="PROSITE" id="PS50929"/>
    </source>
</evidence>
<dbReference type="FunFam" id="3.40.50.300:FF:000163">
    <property type="entry name" value="Multidrug resistance-associated protein member 4"/>
    <property type="match status" value="1"/>
</dbReference>
<keyword evidence="14" id="KW-1185">Reference proteome</keyword>
<dbReference type="InterPro" id="IPR030240">
    <property type="entry name" value="ABCC4_TMD1"/>
</dbReference>
<dbReference type="InterPro" id="IPR011527">
    <property type="entry name" value="ABC1_TM_dom"/>
</dbReference>
<evidence type="ECO:0000256" key="8">
    <source>
        <dbReference type="ARBA" id="ARBA00023136"/>
    </source>
</evidence>
<dbReference type="Pfam" id="PF00005">
    <property type="entry name" value="ABC_tran"/>
    <property type="match status" value="2"/>
</dbReference>
<dbReference type="InterPro" id="IPR017871">
    <property type="entry name" value="ABC_transporter-like_CS"/>
</dbReference>
<evidence type="ECO:0000256" key="6">
    <source>
        <dbReference type="ARBA" id="ARBA00022840"/>
    </source>
</evidence>
<dbReference type="InterPro" id="IPR050173">
    <property type="entry name" value="ABC_transporter_C-like"/>
</dbReference>
<feature type="transmembrane region" description="Helical" evidence="10">
    <location>
        <begin position="243"/>
        <end position="264"/>
    </location>
</feature>
<feature type="domain" description="ABC transporter" evidence="11">
    <location>
        <begin position="425"/>
        <end position="648"/>
    </location>
</feature>
<dbReference type="Proteomes" id="UP001321473">
    <property type="component" value="Unassembled WGS sequence"/>
</dbReference>
<dbReference type="GO" id="GO:0016020">
    <property type="term" value="C:membrane"/>
    <property type="evidence" value="ECO:0007669"/>
    <property type="project" value="UniProtKB-SubCell"/>
</dbReference>
<evidence type="ECO:0000256" key="5">
    <source>
        <dbReference type="ARBA" id="ARBA00022741"/>
    </source>
</evidence>
<dbReference type="GO" id="GO:0140359">
    <property type="term" value="F:ABC-type transporter activity"/>
    <property type="evidence" value="ECO:0007669"/>
    <property type="project" value="InterPro"/>
</dbReference>
<proteinExistence type="inferred from homology"/>
<dbReference type="GO" id="GO:0005524">
    <property type="term" value="F:ATP binding"/>
    <property type="evidence" value="ECO:0007669"/>
    <property type="project" value="UniProtKB-KW"/>
</dbReference>
<dbReference type="SUPFAM" id="SSF52540">
    <property type="entry name" value="P-loop containing nucleoside triphosphate hydrolases"/>
    <property type="match status" value="2"/>
</dbReference>
<feature type="transmembrane region" description="Helical" evidence="10">
    <location>
        <begin position="943"/>
        <end position="976"/>
    </location>
</feature>
<keyword evidence="4 10" id="KW-0812">Transmembrane</keyword>
<dbReference type="PANTHER" id="PTHR24223:SF456">
    <property type="entry name" value="MULTIDRUG RESISTANCE-ASSOCIATED PROTEIN LETHAL(2)03659"/>
    <property type="match status" value="1"/>
</dbReference>
<dbReference type="PANTHER" id="PTHR24223">
    <property type="entry name" value="ATP-BINDING CASSETTE SUB-FAMILY C"/>
    <property type="match status" value="1"/>
</dbReference>
<evidence type="ECO:0000256" key="3">
    <source>
        <dbReference type="ARBA" id="ARBA00022448"/>
    </source>
</evidence>
<evidence type="ECO:0000313" key="13">
    <source>
        <dbReference type="EMBL" id="KAK8779155.1"/>
    </source>
</evidence>
<dbReference type="PROSITE" id="PS50929">
    <property type="entry name" value="ABC_TM1F"/>
    <property type="match status" value="2"/>
</dbReference>
<comment type="caution">
    <text evidence="13">The sequence shown here is derived from an EMBL/GenBank/DDBJ whole genome shotgun (WGS) entry which is preliminary data.</text>
</comment>
<dbReference type="EMBL" id="JARKHS020010113">
    <property type="protein sequence ID" value="KAK8779155.1"/>
    <property type="molecule type" value="Genomic_DNA"/>
</dbReference>
<dbReference type="InterPro" id="IPR003439">
    <property type="entry name" value="ABC_transporter-like_ATP-bd"/>
</dbReference>
<dbReference type="InterPro" id="IPR003593">
    <property type="entry name" value="AAA+_ATPase"/>
</dbReference>
<sequence>MPDTAEIGNTFCSKITGPGHKGSFAAVSKCVSWSFIKSWVTPLFRKGYRRTLQVEDLYACPKWERSERKADRLQAEWDKEIRKMKQGKQPSLLGAIFRAFGFTYVMVALLILVEECFKNVMQPVMLGWVVRYFAAPESIGKTEFYLSAAGVSILGGMHIFTHHPYFFNMQRMGMRIRIACCSLVYRKALRLSQAALSKTAVGQMVNLLSNDVNRFDQSVLFVPYLVAGPLQTAIITWVLWQHLGISCLAGISFVLLYIPFQGCLGRAFSKLRAKTAALTDERIRLVNEFVAGMRVIKMYSWETPFANLVDNMRRREVRKIQQTSVLRAVNMGMFFMSSKLVLFLCFVTFALLGNTLTSECVFVSMSLFNSLRLAMTLYFPFGVGQGAETLISVKRLQKFLLLEEQEQTGALNGSKLRPKIHNCRVELQNASASWTKDSTEPTLQNITATVKPGELLVVVGPVGCGKTSLLMAILGELRLTGGSAKAMGRIAYASQEPWMFTGSVKNNVVFDSPYDRERYRKVIYAAAMERDLTLLPYGDRTLVGDKGVSLSGGQKARVNLARALYYDADIYLLDDPLSAVDTAVAKHLFEVCIRGYLKNKIVILCTHQLQFLKSANHILVLREGKMLGLGSYRQLMNAGIDFVSLLEEKPSLPANAEAVLESRRGSHGVDPFDGSPLVEEVYAAPVGSEALDAASPGAFYESNLSLAGSYDDARSDIYQSMSDLKGGDAAAKQPVEAEETRSTGSVKGRVYWSYMRAGAGPFLMPLLFVSSILAQAIFNGSDFWLTYWTSLSEGAARANASAAAAALLNGTEAPVLTETTVMKTTVASVLNATPEATLQGETAYWLSAWSDWWSSLDTVTYNVVVYAIIIGGLILSSMARTVAFFVMCMRASVNLHNRMFRCIIRAPIHFFDTNPIGRIQNRFAKDLGTIDDLLPPTGLDITFIFLNLLGVLVVVAVISPWIIIPTLILFVLFFYLRRFYMRTARDVKRLEGVTRSPVFSHLSTSLYGLTTIRAFNAQRTFERMFDLKQDHHTSAWYMFLCTARWFGITLDSICFAYITVVTMSLALSSDGSVSGGGVGLAIANALMLTGMFQWGVRQSAEIESQMTSVERVLEYSNVEPEAALESAPEKKPPPTWPEHGAITLDGMSLSYAKGEPPVLKDLHCHIKAMEKIGVVGRTGAGKSSIISALFRMTEPDGPILIDGIDIRYIGLHDLRSKISIIPQDPVLFTGPIRRNLDPFSEHSDDQMWKALEEVRLKSSIEDLPGGLSAQVTEGGGNFSVGQRQLICLARAILRQNNILVMDEATANVDPRTDALIQTTIRENFKNCTVITIAHRLHTIMDSDRVIVLDAGRILEFDEPYELMKSEASHFTVMVQHTGPSMARQLWKMACQAHVQRFPSADREAGDAKTEHEEELPPWFVPSRPDVVTSGRATEVIEEEEGDTEDGQYYTSL</sequence>
<evidence type="ECO:0000259" key="11">
    <source>
        <dbReference type="PROSITE" id="PS50893"/>
    </source>
</evidence>
<name>A0AAQ4EX19_AMBAM</name>
<dbReference type="FunFam" id="3.40.50.300:FF:001726">
    <property type="entry name" value="Multidrug resistance-associated protein 4"/>
    <property type="match status" value="1"/>
</dbReference>
<dbReference type="InterPro" id="IPR036640">
    <property type="entry name" value="ABC1_TM_sf"/>
</dbReference>
<dbReference type="Pfam" id="PF00664">
    <property type="entry name" value="ABC_membrane"/>
    <property type="match status" value="2"/>
</dbReference>
<feature type="transmembrane region" description="Helical" evidence="10">
    <location>
        <begin position="92"/>
        <end position="113"/>
    </location>
</feature>
<dbReference type="FunFam" id="1.20.1560.10:FF:000026">
    <property type="entry name" value="Multidrug resistance-associated protein lethal(2)03659"/>
    <property type="match status" value="1"/>
</dbReference>
<feature type="transmembrane region" description="Helical" evidence="10">
    <location>
        <begin position="144"/>
        <end position="167"/>
    </location>
</feature>
<evidence type="ECO:0000256" key="9">
    <source>
        <dbReference type="SAM" id="MobiDB-lite"/>
    </source>
</evidence>
<accession>A0AAQ4EX19</accession>
<feature type="compositionally biased region" description="Acidic residues" evidence="9">
    <location>
        <begin position="1435"/>
        <end position="1445"/>
    </location>
</feature>
<dbReference type="PROSITE" id="PS00211">
    <property type="entry name" value="ABC_TRANSPORTER_1"/>
    <property type="match status" value="2"/>
</dbReference>
<dbReference type="CDD" id="cd03250">
    <property type="entry name" value="ABCC_MRP_domain1"/>
    <property type="match status" value="1"/>
</dbReference>
<reference evidence="13 14" key="1">
    <citation type="journal article" date="2023" name="Arcadia Sci">
        <title>De novo assembly of a long-read Amblyomma americanum tick genome.</title>
        <authorList>
            <person name="Chou S."/>
            <person name="Poskanzer K.E."/>
            <person name="Rollins M."/>
            <person name="Thuy-Boun P.S."/>
        </authorList>
    </citation>
    <scope>NUCLEOTIDE SEQUENCE [LARGE SCALE GENOMIC DNA]</scope>
    <source>
        <strain evidence="13">F_SG_1</strain>
        <tissue evidence="13">Salivary glands</tissue>
    </source>
</reference>
<keyword evidence="7 10" id="KW-1133">Transmembrane helix</keyword>
<dbReference type="FunFam" id="1.20.1560.10:FF:000014">
    <property type="entry name" value="Multidrug resistance-associated protein member 4"/>
    <property type="match status" value="1"/>
</dbReference>
<evidence type="ECO:0000256" key="10">
    <source>
        <dbReference type="SAM" id="Phobius"/>
    </source>
</evidence>
<feature type="domain" description="ABC transmembrane type-1" evidence="12">
    <location>
        <begin position="842"/>
        <end position="1104"/>
    </location>
</feature>
<keyword evidence="6" id="KW-0067">ATP-binding</keyword>
<comment type="subcellular location">
    <subcellularLocation>
        <location evidence="1">Membrane</location>
        <topology evidence="1">Multi-pass membrane protein</topology>
    </subcellularLocation>
</comment>
<dbReference type="CDD" id="cd03244">
    <property type="entry name" value="ABCC_MRP_domain2"/>
    <property type="match status" value="1"/>
</dbReference>
<dbReference type="Gene3D" id="3.40.50.300">
    <property type="entry name" value="P-loop containing nucleotide triphosphate hydrolases"/>
    <property type="match status" value="2"/>
</dbReference>
<dbReference type="SUPFAM" id="SSF90123">
    <property type="entry name" value="ABC transporter transmembrane region"/>
    <property type="match status" value="2"/>
</dbReference>
<evidence type="ECO:0008006" key="15">
    <source>
        <dbReference type="Google" id="ProtNLM"/>
    </source>
</evidence>
<feature type="domain" description="ABC transporter" evidence="11">
    <location>
        <begin position="1144"/>
        <end position="1375"/>
    </location>
</feature>
<feature type="transmembrane region" description="Helical" evidence="10">
    <location>
        <begin position="1036"/>
        <end position="1058"/>
    </location>
</feature>
<feature type="transmembrane region" description="Helical" evidence="10">
    <location>
        <begin position="863"/>
        <end position="889"/>
    </location>
</feature>
<evidence type="ECO:0000256" key="4">
    <source>
        <dbReference type="ARBA" id="ARBA00022692"/>
    </source>
</evidence>
<evidence type="ECO:0000256" key="7">
    <source>
        <dbReference type="ARBA" id="ARBA00022989"/>
    </source>
</evidence>
<feature type="compositionally biased region" description="Basic and acidic residues" evidence="9">
    <location>
        <begin position="1399"/>
        <end position="1411"/>
    </location>
</feature>
<feature type="transmembrane region" description="Helical" evidence="10">
    <location>
        <begin position="219"/>
        <end position="237"/>
    </location>
</feature>
<protein>
    <recommendedName>
        <fullName evidence="15">Abc transporter c family member</fullName>
    </recommendedName>
</protein>
<feature type="region of interest" description="Disordered" evidence="9">
    <location>
        <begin position="1398"/>
        <end position="1452"/>
    </location>
</feature>
<dbReference type="PROSITE" id="PS50893">
    <property type="entry name" value="ABC_TRANSPORTER_2"/>
    <property type="match status" value="2"/>
</dbReference>
<evidence type="ECO:0000256" key="1">
    <source>
        <dbReference type="ARBA" id="ARBA00004141"/>
    </source>
</evidence>
<dbReference type="Gene3D" id="1.20.1560.10">
    <property type="entry name" value="ABC transporter type 1, transmembrane domain"/>
    <property type="match status" value="2"/>
</dbReference>
<dbReference type="InterPro" id="IPR027417">
    <property type="entry name" value="P-loop_NTPase"/>
</dbReference>
<feature type="transmembrane region" description="Helical" evidence="10">
    <location>
        <begin position="328"/>
        <end position="353"/>
    </location>
</feature>
<keyword evidence="8 10" id="KW-0472">Membrane</keyword>
<comment type="similarity">
    <text evidence="2">Belongs to the ABC transporter superfamily. ABCC family. Conjugate transporter (TC 3.A.1.208) subfamily.</text>
</comment>
<feature type="transmembrane region" description="Helical" evidence="10">
    <location>
        <begin position="757"/>
        <end position="778"/>
    </location>
</feature>
<evidence type="ECO:0000256" key="2">
    <source>
        <dbReference type="ARBA" id="ARBA00009726"/>
    </source>
</evidence>
<dbReference type="GO" id="GO:0016887">
    <property type="term" value="F:ATP hydrolysis activity"/>
    <property type="evidence" value="ECO:0007669"/>
    <property type="project" value="InterPro"/>
</dbReference>
<feature type="transmembrane region" description="Helical" evidence="10">
    <location>
        <begin position="1078"/>
        <end position="1096"/>
    </location>
</feature>
<keyword evidence="5" id="KW-0547">Nucleotide-binding</keyword>